<dbReference type="PIRSF" id="PIRSF009320">
    <property type="entry name" value="Nuc_binding_HP_1000"/>
    <property type="match status" value="1"/>
</dbReference>
<keyword evidence="2" id="KW-1185">Reference proteome</keyword>
<dbReference type="Proteomes" id="UP001234585">
    <property type="component" value="Plasmid unnamed7"/>
</dbReference>
<keyword evidence="1" id="KW-0614">Plasmid</keyword>
<dbReference type="Pfam" id="PF07015">
    <property type="entry name" value="VirC1"/>
    <property type="match status" value="1"/>
</dbReference>
<dbReference type="PANTHER" id="PTHR13696">
    <property type="entry name" value="P-LOOP CONTAINING NUCLEOSIDE TRIPHOSPHATE HYDROLASE"/>
    <property type="match status" value="1"/>
</dbReference>
<geneLocation type="plasmid" evidence="1 2">
    <name>unnamed7</name>
</geneLocation>
<dbReference type="PANTHER" id="PTHR13696:SF96">
    <property type="entry name" value="COBQ_COBB_MIND_PARA NUCLEOTIDE BINDING DOMAIN-CONTAINING PROTEIN"/>
    <property type="match status" value="1"/>
</dbReference>
<dbReference type="InterPro" id="IPR009744">
    <property type="entry name" value="VirC1"/>
</dbReference>
<dbReference type="SUPFAM" id="SSF52540">
    <property type="entry name" value="P-loop containing nucleoside triphosphate hydrolases"/>
    <property type="match status" value="1"/>
</dbReference>
<dbReference type="InterPro" id="IPR027417">
    <property type="entry name" value="P-loop_NTPase"/>
</dbReference>
<dbReference type="CDD" id="cd02042">
    <property type="entry name" value="ParAB_family"/>
    <property type="match status" value="1"/>
</dbReference>
<dbReference type="RefSeq" id="WP_306041795.1">
    <property type="nucleotide sequence ID" value="NZ_CP132309.1"/>
</dbReference>
<evidence type="ECO:0000313" key="2">
    <source>
        <dbReference type="Proteomes" id="UP001234585"/>
    </source>
</evidence>
<dbReference type="InterPro" id="IPR050678">
    <property type="entry name" value="DNA_Partitioning_ATPase"/>
</dbReference>
<protein>
    <submittedName>
        <fullName evidence="1">ParA family protein</fullName>
    </submittedName>
</protein>
<name>A0AA50CSS0_9HYPH</name>
<sequence length="223" mass="24396">MAVVSFMTTKGGAGKTTGSLLLGTILAEQGASVVMLDADPNQPLVEWAKNATLPPRMKIVGDMNEDNIQEAIEHYTPEVQFVIIDLEGSANLTAAYVMAESDAILIPLQPSKLDANEAAKTISFIKRQQKNARRELPTRVFWSRMPAAYTTKTARDLGEQFENAGIQFMRTRIIEREAFKGIVNFGQTLNNLTDADVPGLDKARENAVAFVGEAIELLRGGQK</sequence>
<gene>
    <name evidence="1" type="ORF">Q9313_28620</name>
</gene>
<organism evidence="1 2">
    <name type="scientific">Shinella sumterensis</name>
    <dbReference type="NCBI Taxonomy" id="1967501"/>
    <lineage>
        <taxon>Bacteria</taxon>
        <taxon>Pseudomonadati</taxon>
        <taxon>Pseudomonadota</taxon>
        <taxon>Alphaproteobacteria</taxon>
        <taxon>Hyphomicrobiales</taxon>
        <taxon>Rhizobiaceae</taxon>
        <taxon>Shinella</taxon>
    </lineage>
</organism>
<dbReference type="AlphaFoldDB" id="A0AA50CSS0"/>
<evidence type="ECO:0000313" key="1">
    <source>
        <dbReference type="EMBL" id="WLS01364.1"/>
    </source>
</evidence>
<dbReference type="Gene3D" id="3.40.50.300">
    <property type="entry name" value="P-loop containing nucleotide triphosphate hydrolases"/>
    <property type="match status" value="1"/>
</dbReference>
<proteinExistence type="predicted"/>
<accession>A0AA50CSS0</accession>
<reference evidence="1 2" key="1">
    <citation type="submission" date="2023-08" db="EMBL/GenBank/DDBJ databases">
        <title>Pathogen: clinical or host-associated sample.</title>
        <authorList>
            <person name="Hergert J."/>
            <person name="Casey R."/>
            <person name="Wagner J."/>
            <person name="Young E.L."/>
            <person name="Oakeson K.F."/>
        </authorList>
    </citation>
    <scope>NUCLEOTIDE SEQUENCE [LARGE SCALE GENOMIC DNA]</scope>
    <source>
        <strain evidence="1 2">1760953</strain>
        <plasmid evidence="1 2">unnamed7</plasmid>
    </source>
</reference>
<dbReference type="EMBL" id="CP132309">
    <property type="protein sequence ID" value="WLS01364.1"/>
    <property type="molecule type" value="Genomic_DNA"/>
</dbReference>